<evidence type="ECO:0000256" key="2">
    <source>
        <dbReference type="ARBA" id="ARBA00007935"/>
    </source>
</evidence>
<sequence length="106" mass="11179">MQSRWRKLLVLGAGVILLLVTILASILFGLQQFGLSDLWLAYSQFDGSNEHLIITTTRVPRALTAAAVGACLAVAGAIMQILTRNPLASPSIFGINSGAALFIVIG</sequence>
<dbReference type="InterPro" id="IPR037294">
    <property type="entry name" value="ABC_BtuC-like"/>
</dbReference>
<evidence type="ECO:0000256" key="1">
    <source>
        <dbReference type="ARBA" id="ARBA00004651"/>
    </source>
</evidence>
<keyword evidence="4" id="KW-1003">Cell membrane</keyword>
<comment type="subcellular location">
    <subcellularLocation>
        <location evidence="1">Cell membrane</location>
        <topology evidence="1">Multi-pass membrane protein</topology>
    </subcellularLocation>
</comment>
<evidence type="ECO:0000256" key="3">
    <source>
        <dbReference type="ARBA" id="ARBA00022448"/>
    </source>
</evidence>
<evidence type="ECO:0000256" key="6">
    <source>
        <dbReference type="ARBA" id="ARBA00022989"/>
    </source>
</evidence>
<evidence type="ECO:0000256" key="5">
    <source>
        <dbReference type="ARBA" id="ARBA00022692"/>
    </source>
</evidence>
<dbReference type="PANTHER" id="PTHR30472:SF1">
    <property type="entry name" value="FE(3+) DICITRATE TRANSPORT SYSTEM PERMEASE PROTEIN FECC-RELATED"/>
    <property type="match status" value="1"/>
</dbReference>
<keyword evidence="6 8" id="KW-1133">Transmembrane helix</keyword>
<dbReference type="Pfam" id="PF01032">
    <property type="entry name" value="FecCD"/>
    <property type="match status" value="1"/>
</dbReference>
<dbReference type="EMBL" id="JAHZIK010000824">
    <property type="protein sequence ID" value="MBW7457354.1"/>
    <property type="molecule type" value="Genomic_DNA"/>
</dbReference>
<comment type="caution">
    <text evidence="9">The sequence shown here is derived from an EMBL/GenBank/DDBJ whole genome shotgun (WGS) entry which is preliminary data.</text>
</comment>
<evidence type="ECO:0000313" key="9">
    <source>
        <dbReference type="EMBL" id="MBW7457354.1"/>
    </source>
</evidence>
<keyword evidence="10" id="KW-1185">Reference proteome</keyword>
<proteinExistence type="inferred from homology"/>
<keyword evidence="3" id="KW-0813">Transport</keyword>
<evidence type="ECO:0000256" key="4">
    <source>
        <dbReference type="ARBA" id="ARBA00022475"/>
    </source>
</evidence>
<keyword evidence="7 8" id="KW-0472">Membrane</keyword>
<gene>
    <name evidence="9" type="ORF">K0U00_25255</name>
</gene>
<evidence type="ECO:0000256" key="7">
    <source>
        <dbReference type="ARBA" id="ARBA00023136"/>
    </source>
</evidence>
<name>A0ABS7C8V4_9BACL</name>
<keyword evidence="5 8" id="KW-0812">Transmembrane</keyword>
<reference evidence="9 10" key="1">
    <citation type="submission" date="2021-07" db="EMBL/GenBank/DDBJ databases">
        <title>Paenibacillus radiodurans sp. nov., isolated from the southeastern edge of Tengger Desert.</title>
        <authorList>
            <person name="Zhang G."/>
        </authorList>
    </citation>
    <scope>NUCLEOTIDE SEQUENCE [LARGE SCALE GENOMIC DNA]</scope>
    <source>
        <strain evidence="9 10">CCM 7311</strain>
    </source>
</reference>
<comment type="similarity">
    <text evidence="2">Belongs to the binding-protein-dependent transport system permease family. FecCD subfamily.</text>
</comment>
<feature type="transmembrane region" description="Helical" evidence="8">
    <location>
        <begin position="62"/>
        <end position="82"/>
    </location>
</feature>
<dbReference type="Proteomes" id="UP001519887">
    <property type="component" value="Unassembled WGS sequence"/>
</dbReference>
<evidence type="ECO:0000256" key="8">
    <source>
        <dbReference type="SAM" id="Phobius"/>
    </source>
</evidence>
<dbReference type="InterPro" id="IPR000522">
    <property type="entry name" value="ABC_transptr_permease_BtuC"/>
</dbReference>
<protein>
    <submittedName>
        <fullName evidence="9">Iron ABC transporter permease</fullName>
    </submittedName>
</protein>
<dbReference type="SUPFAM" id="SSF81345">
    <property type="entry name" value="ABC transporter involved in vitamin B12 uptake, BtuC"/>
    <property type="match status" value="1"/>
</dbReference>
<accession>A0ABS7C8V4</accession>
<evidence type="ECO:0000313" key="10">
    <source>
        <dbReference type="Proteomes" id="UP001519887"/>
    </source>
</evidence>
<dbReference type="Gene3D" id="1.10.3470.10">
    <property type="entry name" value="ABC transporter involved in vitamin B12 uptake, BtuC"/>
    <property type="match status" value="1"/>
</dbReference>
<dbReference type="PANTHER" id="PTHR30472">
    <property type="entry name" value="FERRIC ENTEROBACTIN TRANSPORT SYSTEM PERMEASE PROTEIN"/>
    <property type="match status" value="1"/>
</dbReference>
<feature type="non-terminal residue" evidence="9">
    <location>
        <position position="106"/>
    </location>
</feature>
<organism evidence="9 10">
    <name type="scientific">Paenibacillus sepulcri</name>
    <dbReference type="NCBI Taxonomy" id="359917"/>
    <lineage>
        <taxon>Bacteria</taxon>
        <taxon>Bacillati</taxon>
        <taxon>Bacillota</taxon>
        <taxon>Bacilli</taxon>
        <taxon>Bacillales</taxon>
        <taxon>Paenibacillaceae</taxon>
        <taxon>Paenibacillus</taxon>
    </lineage>
</organism>